<dbReference type="AlphaFoldDB" id="A0A014PXW8"/>
<organism evidence="1 2">
    <name type="scientific">Erwinia mallotivora</name>
    <dbReference type="NCBI Taxonomy" id="69222"/>
    <lineage>
        <taxon>Bacteria</taxon>
        <taxon>Pseudomonadati</taxon>
        <taxon>Pseudomonadota</taxon>
        <taxon>Gammaproteobacteria</taxon>
        <taxon>Enterobacterales</taxon>
        <taxon>Erwiniaceae</taxon>
        <taxon>Erwinia</taxon>
    </lineage>
</organism>
<reference evidence="1 2" key="1">
    <citation type="submission" date="2014-02" db="EMBL/GenBank/DDBJ databases">
        <title>Draft genome of Erwinia mallotivora strain BT-MARDI, a papaya dieback pathogen.</title>
        <authorList>
            <person name="Redzuan R."/>
            <person name="Abu Bakar N."/>
            <person name="Badrun R."/>
            <person name="Mohd Raih M.F."/>
            <person name="Rozano L."/>
            <person name="Mat Amin N."/>
        </authorList>
    </citation>
    <scope>NUCLEOTIDE SEQUENCE [LARGE SCALE GENOMIC DNA]</scope>
    <source>
        <strain evidence="1 2">BT-MARDI</strain>
    </source>
</reference>
<dbReference type="EMBL" id="JFHN01000044">
    <property type="protein sequence ID" value="EXU75772.1"/>
    <property type="molecule type" value="Genomic_DNA"/>
</dbReference>
<dbReference type="OrthoDB" id="7013311at2"/>
<dbReference type="STRING" id="69222.BG55_09115"/>
<sequence length="196" mass="22704">MSEMPPADEAALRWLRWWCIDCWLSADASWRQAEFYQLDDSRLAALARTHHPVICQQLQLSPVVSAPDNELLAWRDLPESQRQLALRLAAEVCWRDCTEALLLPEQQRWCRRIAQAMRPGLWLTEAEGLPVNDGDINGLWLLRLRAGPGCWPRMRLAFPAEQVRRMESLPQPDAFPPRLLPLWQAVLWYASQEPLC</sequence>
<evidence type="ECO:0000313" key="1">
    <source>
        <dbReference type="EMBL" id="EXU75772.1"/>
    </source>
</evidence>
<dbReference type="PATRIC" id="fig|69222.5.peg.1879"/>
<keyword evidence="2" id="KW-1185">Reference proteome</keyword>
<dbReference type="RefSeq" id="WP_034936523.1">
    <property type="nucleotide sequence ID" value="NZ_JFHN01000044.1"/>
</dbReference>
<protein>
    <submittedName>
        <fullName evidence="1">Type III secretion system protein</fullName>
    </submittedName>
</protein>
<proteinExistence type="predicted"/>
<gene>
    <name evidence="1" type="ORF">BG55_09115</name>
</gene>
<name>A0A014PXW8_9GAMM</name>
<accession>A0A014PXW8</accession>
<evidence type="ECO:0000313" key="2">
    <source>
        <dbReference type="Proteomes" id="UP000019918"/>
    </source>
</evidence>
<dbReference type="Proteomes" id="UP000019918">
    <property type="component" value="Unassembled WGS sequence"/>
</dbReference>
<comment type="caution">
    <text evidence="1">The sequence shown here is derived from an EMBL/GenBank/DDBJ whole genome shotgun (WGS) entry which is preliminary data.</text>
</comment>